<dbReference type="Pfam" id="PF00440">
    <property type="entry name" value="TetR_N"/>
    <property type="match status" value="1"/>
</dbReference>
<feature type="domain" description="HTH tetR-type" evidence="3">
    <location>
        <begin position="13"/>
        <end position="73"/>
    </location>
</feature>
<evidence type="ECO:0000256" key="1">
    <source>
        <dbReference type="ARBA" id="ARBA00023125"/>
    </source>
</evidence>
<dbReference type="SUPFAM" id="SSF46689">
    <property type="entry name" value="Homeodomain-like"/>
    <property type="match status" value="1"/>
</dbReference>
<evidence type="ECO:0000259" key="3">
    <source>
        <dbReference type="PROSITE" id="PS50977"/>
    </source>
</evidence>
<dbReference type="InterPro" id="IPR009057">
    <property type="entry name" value="Homeodomain-like_sf"/>
</dbReference>
<dbReference type="AlphaFoldDB" id="A0A562T977"/>
<proteinExistence type="predicted"/>
<dbReference type="Proteomes" id="UP000320593">
    <property type="component" value="Unassembled WGS sequence"/>
</dbReference>
<feature type="DNA-binding region" description="H-T-H motif" evidence="2">
    <location>
        <begin position="36"/>
        <end position="55"/>
    </location>
</feature>
<dbReference type="EMBL" id="VLLF01000002">
    <property type="protein sequence ID" value="TWI90082.1"/>
    <property type="molecule type" value="Genomic_DNA"/>
</dbReference>
<comment type="caution">
    <text evidence="4">The sequence shown here is derived from an EMBL/GenBank/DDBJ whole genome shotgun (WGS) entry which is preliminary data.</text>
</comment>
<name>A0A562T977_9HYPH</name>
<dbReference type="PROSITE" id="PS50977">
    <property type="entry name" value="HTH_TETR_2"/>
    <property type="match status" value="1"/>
</dbReference>
<gene>
    <name evidence="4" type="ORF">JM93_01059</name>
</gene>
<evidence type="ECO:0000313" key="4">
    <source>
        <dbReference type="EMBL" id="TWI90082.1"/>
    </source>
</evidence>
<evidence type="ECO:0000313" key="5">
    <source>
        <dbReference type="Proteomes" id="UP000320593"/>
    </source>
</evidence>
<reference evidence="4 5" key="1">
    <citation type="submission" date="2019-07" db="EMBL/GenBank/DDBJ databases">
        <title>Genomic Encyclopedia of Archaeal and Bacterial Type Strains, Phase II (KMG-II): from individual species to whole genera.</title>
        <authorList>
            <person name="Goeker M."/>
        </authorList>
    </citation>
    <scope>NUCLEOTIDE SEQUENCE [LARGE SCALE GENOMIC DNA]</scope>
    <source>
        <strain evidence="4 5">ATCC BAA-252</strain>
    </source>
</reference>
<keyword evidence="5" id="KW-1185">Reference proteome</keyword>
<dbReference type="Gene3D" id="1.10.357.10">
    <property type="entry name" value="Tetracycline Repressor, domain 2"/>
    <property type="match status" value="1"/>
</dbReference>
<sequence length="212" mass="23870">MTQADDIKPSGWRGSRELWLQAAYDQLLEHGIDAVKVMPLANRLSLSRTSFYGHFSDREDLLQDLIDMWQAKNTQSLVRQSKAYAGSAAEAILNVFDCWLNSELFDSRLEFAIRNWAHTDAPLGETLKAADGVRVAAFTAMFERHGFSNYDAEIRANAMYQTQIGYISMKAEEPLSDRIARMPAYAQTFAGEPPSDAETARFLARHAARLTK</sequence>
<protein>
    <submittedName>
        <fullName evidence="4">TetR family transcriptional regulator</fullName>
    </submittedName>
</protein>
<accession>A0A562T977</accession>
<dbReference type="OrthoDB" id="3218408at2"/>
<evidence type="ECO:0000256" key="2">
    <source>
        <dbReference type="PROSITE-ProRule" id="PRU00335"/>
    </source>
</evidence>
<dbReference type="InterPro" id="IPR001647">
    <property type="entry name" value="HTH_TetR"/>
</dbReference>
<organism evidence="4 5">
    <name type="scientific">Roseibium hamelinense</name>
    <dbReference type="NCBI Taxonomy" id="150831"/>
    <lineage>
        <taxon>Bacteria</taxon>
        <taxon>Pseudomonadati</taxon>
        <taxon>Pseudomonadota</taxon>
        <taxon>Alphaproteobacteria</taxon>
        <taxon>Hyphomicrobiales</taxon>
        <taxon>Stappiaceae</taxon>
        <taxon>Roseibium</taxon>
    </lineage>
</organism>
<keyword evidence="1 2" id="KW-0238">DNA-binding</keyword>
<dbReference type="GO" id="GO:0003677">
    <property type="term" value="F:DNA binding"/>
    <property type="evidence" value="ECO:0007669"/>
    <property type="project" value="UniProtKB-UniRule"/>
</dbReference>